<dbReference type="HOGENOM" id="CLU_1240336_0_0_1"/>
<organism evidence="2">
    <name type="scientific">Laccaria bicolor (strain S238N-H82 / ATCC MYA-4686)</name>
    <name type="common">Bicoloured deceiver</name>
    <name type="synonym">Laccaria laccata var. bicolor</name>
    <dbReference type="NCBI Taxonomy" id="486041"/>
    <lineage>
        <taxon>Eukaryota</taxon>
        <taxon>Fungi</taxon>
        <taxon>Dikarya</taxon>
        <taxon>Basidiomycota</taxon>
        <taxon>Agaricomycotina</taxon>
        <taxon>Agaricomycetes</taxon>
        <taxon>Agaricomycetidae</taxon>
        <taxon>Agaricales</taxon>
        <taxon>Agaricineae</taxon>
        <taxon>Hydnangiaceae</taxon>
        <taxon>Laccaria</taxon>
    </lineage>
</organism>
<evidence type="ECO:0000313" key="2">
    <source>
        <dbReference type="Proteomes" id="UP000001194"/>
    </source>
</evidence>
<name>B0E2G8_LACBS</name>
<dbReference type="Proteomes" id="UP000001194">
    <property type="component" value="Unassembled WGS sequence"/>
</dbReference>
<dbReference type="InParanoid" id="B0E2G8"/>
<gene>
    <name evidence="1" type="ORF">LACBIDRAFT_335476</name>
</gene>
<evidence type="ECO:0000313" key="1">
    <source>
        <dbReference type="EMBL" id="EDQ98975.1"/>
    </source>
</evidence>
<dbReference type="KEGG" id="lbc:LACBIDRAFT_335476"/>
<dbReference type="AlphaFoldDB" id="B0E2G8"/>
<accession>B0E2G8</accession>
<dbReference type="RefSeq" id="XP_001890377.1">
    <property type="nucleotide sequence ID" value="XM_001890342.1"/>
</dbReference>
<reference evidence="1 2" key="1">
    <citation type="journal article" date="2008" name="Nature">
        <title>The genome of Laccaria bicolor provides insights into mycorrhizal symbiosis.</title>
        <authorList>
            <person name="Martin F."/>
            <person name="Aerts A."/>
            <person name="Ahren D."/>
            <person name="Brun A."/>
            <person name="Danchin E.G.J."/>
            <person name="Duchaussoy F."/>
            <person name="Gibon J."/>
            <person name="Kohler A."/>
            <person name="Lindquist E."/>
            <person name="Pereda V."/>
            <person name="Salamov A."/>
            <person name="Shapiro H.J."/>
            <person name="Wuyts J."/>
            <person name="Blaudez D."/>
            <person name="Buee M."/>
            <person name="Brokstein P."/>
            <person name="Canbaeck B."/>
            <person name="Cohen D."/>
            <person name="Courty P.E."/>
            <person name="Coutinho P.M."/>
            <person name="Delaruelle C."/>
            <person name="Detter J.C."/>
            <person name="Deveau A."/>
            <person name="DiFazio S."/>
            <person name="Duplessis S."/>
            <person name="Fraissinet-Tachet L."/>
            <person name="Lucic E."/>
            <person name="Frey-Klett P."/>
            <person name="Fourrey C."/>
            <person name="Feussner I."/>
            <person name="Gay G."/>
            <person name="Grimwood J."/>
            <person name="Hoegger P.J."/>
            <person name="Jain P."/>
            <person name="Kilaru S."/>
            <person name="Labbe J."/>
            <person name="Lin Y.C."/>
            <person name="Legue V."/>
            <person name="Le Tacon F."/>
            <person name="Marmeisse R."/>
            <person name="Melayah D."/>
            <person name="Montanini B."/>
            <person name="Muratet M."/>
            <person name="Nehls U."/>
            <person name="Niculita-Hirzel H."/>
            <person name="Oudot-Le Secq M.P."/>
            <person name="Peter M."/>
            <person name="Quesneville H."/>
            <person name="Rajashekar B."/>
            <person name="Reich M."/>
            <person name="Rouhier N."/>
            <person name="Schmutz J."/>
            <person name="Yin T."/>
            <person name="Chalot M."/>
            <person name="Henrissat B."/>
            <person name="Kuees U."/>
            <person name="Lucas S."/>
            <person name="Van de Peer Y."/>
            <person name="Podila G.K."/>
            <person name="Polle A."/>
            <person name="Pukkila P.J."/>
            <person name="Richardson P.M."/>
            <person name="Rouze P."/>
            <person name="Sanders I.R."/>
            <person name="Stajich J.E."/>
            <person name="Tunlid A."/>
            <person name="Tuskan G."/>
            <person name="Grigoriev I.V."/>
        </authorList>
    </citation>
    <scope>NUCLEOTIDE SEQUENCE [LARGE SCALE GENOMIC DNA]</scope>
    <source>
        <strain evidence="2">S238N-H82 / ATCC MYA-4686</strain>
    </source>
</reference>
<keyword evidence="2" id="KW-1185">Reference proteome</keyword>
<dbReference type="GeneID" id="6086032"/>
<sequence>MSSTLIHLGFTQFPKLKSAIIRDAIDVCNKRTTPLQFPFAPCLERIRLDKVLFPVDSAHWLILPSQLTITTTTKETTGQTRSVADFVNKWLLCGGSLNGSWPLTLLLEAAPHAVELDLSYHSIRGMFLSILHDQGGGNSLVPVLKVLIVQLPVQYSELEAKKVADMIKSRMLMKSSRKKGNGLEKLVAFLDPALTEWHEGMMGIPRNVYWRPHAVDPYRQKAG</sequence>
<proteinExistence type="predicted"/>
<dbReference type="OrthoDB" id="2269034at2759"/>
<protein>
    <submittedName>
        <fullName evidence="1">Predicted protein</fullName>
    </submittedName>
</protein>
<dbReference type="EMBL" id="DS547180">
    <property type="protein sequence ID" value="EDQ98975.1"/>
    <property type="molecule type" value="Genomic_DNA"/>
</dbReference>